<sequence length="459" mass="50086">MSWGKGQITKQAYRTAPEDYAAFEAVNLAGRDGVRVLDVGCFDGFNTRLKFAPYAGVTRVVGIDPMADAVAEAAALTADDPRFSFACTTFEEYEPGDEERFDLVYFSHVLQHLPDPQAALDKACRLLEPGGFVVVKTVDDAAKLSYPDPDAVMRRLFALYERHVLPNTPHTSRTDRYNGEKCYTLMKRAGLDNVRVRTFSADTAGKELDERRALFERCVYFRRNVPPCVDEAAADEIRALADAWGALFERDDYYFSSQSFVVIGQKPREGEPPWTYAGPVFGDGAAAEAPRFAKAGGAEMSRGERTAGGAVSTLAIRPLAERDLGRVMGIEVASFRDPWTPLAFALELRHNPCAHYAAAVVNGDVAGYLGWWGTPEGAAIVRVAVDPALRKAGVGRALVEQAARRAREEGHTALKLEVRAGNAVACAFYARLGFLVVAVRAGYYDDPPEDALVMALPLG</sequence>
<keyword evidence="3" id="KW-1185">Reference proteome</keyword>
<dbReference type="GO" id="GO:0008080">
    <property type="term" value="F:N-acetyltransferase activity"/>
    <property type="evidence" value="ECO:0007669"/>
    <property type="project" value="InterPro"/>
</dbReference>
<reference evidence="2 3" key="1">
    <citation type="submission" date="2020-08" db="EMBL/GenBank/DDBJ databases">
        <authorList>
            <person name="Liu C."/>
            <person name="Sun Q."/>
        </authorList>
    </citation>
    <scope>NUCLEOTIDE SEQUENCE [LARGE SCALE GENOMIC DNA]</scope>
    <source>
        <strain evidence="2 3">N22</strain>
    </source>
</reference>
<dbReference type="Gene3D" id="3.40.630.30">
    <property type="match status" value="1"/>
</dbReference>
<dbReference type="Pfam" id="PF13489">
    <property type="entry name" value="Methyltransf_23"/>
    <property type="match status" value="1"/>
</dbReference>
<dbReference type="RefSeq" id="WP_185906011.1">
    <property type="nucleotide sequence ID" value="NZ_JACMSE010000011.1"/>
</dbReference>
<keyword evidence="2" id="KW-0808">Transferase</keyword>
<evidence type="ECO:0000259" key="1">
    <source>
        <dbReference type="PROSITE" id="PS51186"/>
    </source>
</evidence>
<dbReference type="CDD" id="cd02440">
    <property type="entry name" value="AdoMet_MTases"/>
    <property type="match status" value="1"/>
</dbReference>
<dbReference type="EMBL" id="JACMSE010000011">
    <property type="protein sequence ID" value="MBC2890278.1"/>
    <property type="molecule type" value="Genomic_DNA"/>
</dbReference>
<dbReference type="InterPro" id="IPR029063">
    <property type="entry name" value="SAM-dependent_MTases_sf"/>
</dbReference>
<protein>
    <submittedName>
        <fullName evidence="2">Ribosomal protein S18-alanine N-acetyltransferase</fullName>
    </submittedName>
</protein>
<feature type="domain" description="N-acetyltransferase" evidence="1">
    <location>
        <begin position="314"/>
        <end position="459"/>
    </location>
</feature>
<dbReference type="SUPFAM" id="SSF53335">
    <property type="entry name" value="S-adenosyl-L-methionine-dependent methyltransferases"/>
    <property type="match status" value="1"/>
</dbReference>
<dbReference type="InterPro" id="IPR016181">
    <property type="entry name" value="Acyl_CoA_acyltransferase"/>
</dbReference>
<dbReference type="AlphaFoldDB" id="A0A842JKF8"/>
<dbReference type="SUPFAM" id="SSF55729">
    <property type="entry name" value="Acyl-CoA N-acyltransferases (Nat)"/>
    <property type="match status" value="1"/>
</dbReference>
<name>A0A842JKF8_9ACTN</name>
<dbReference type="InterPro" id="IPR000182">
    <property type="entry name" value="GNAT_dom"/>
</dbReference>
<keyword evidence="2" id="KW-0687">Ribonucleoprotein</keyword>
<dbReference type="Proteomes" id="UP000587396">
    <property type="component" value="Unassembled WGS sequence"/>
</dbReference>
<dbReference type="GO" id="GO:0005840">
    <property type="term" value="C:ribosome"/>
    <property type="evidence" value="ECO:0007669"/>
    <property type="project" value="UniProtKB-KW"/>
</dbReference>
<dbReference type="Gene3D" id="3.40.50.150">
    <property type="entry name" value="Vaccinia Virus protein VP39"/>
    <property type="match status" value="1"/>
</dbReference>
<proteinExistence type="predicted"/>
<accession>A0A842JKF8</accession>
<evidence type="ECO:0000313" key="3">
    <source>
        <dbReference type="Proteomes" id="UP000587396"/>
    </source>
</evidence>
<dbReference type="InterPro" id="IPR006464">
    <property type="entry name" value="AcTrfase_RimI/Ard1"/>
</dbReference>
<dbReference type="NCBIfam" id="TIGR01575">
    <property type="entry name" value="rimI"/>
    <property type="match status" value="1"/>
</dbReference>
<dbReference type="PROSITE" id="PS51186">
    <property type="entry name" value="GNAT"/>
    <property type="match status" value="1"/>
</dbReference>
<evidence type="ECO:0000313" key="2">
    <source>
        <dbReference type="EMBL" id="MBC2890278.1"/>
    </source>
</evidence>
<comment type="caution">
    <text evidence="2">The sequence shown here is derived from an EMBL/GenBank/DDBJ whole genome shotgun (WGS) entry which is preliminary data.</text>
</comment>
<keyword evidence="2" id="KW-0689">Ribosomal protein</keyword>
<gene>
    <name evidence="2" type="primary">rimI</name>
    <name evidence="2" type="ORF">H7313_13145</name>
</gene>
<dbReference type="PANTHER" id="PTHR43861">
    <property type="entry name" value="TRANS-ACONITATE 2-METHYLTRANSFERASE-RELATED"/>
    <property type="match status" value="1"/>
</dbReference>
<dbReference type="CDD" id="cd04301">
    <property type="entry name" value="NAT_SF"/>
    <property type="match status" value="1"/>
</dbReference>
<dbReference type="Pfam" id="PF00583">
    <property type="entry name" value="Acetyltransf_1"/>
    <property type="match status" value="1"/>
</dbReference>
<organism evidence="2 3">
    <name type="scientific">Gordonibacter massiliensis</name>
    <name type="common">ex Traore et al. 2017</name>
    <dbReference type="NCBI Taxonomy" id="1841863"/>
    <lineage>
        <taxon>Bacteria</taxon>
        <taxon>Bacillati</taxon>
        <taxon>Actinomycetota</taxon>
        <taxon>Coriobacteriia</taxon>
        <taxon>Eggerthellales</taxon>
        <taxon>Eggerthellaceae</taxon>
        <taxon>Gordonibacter</taxon>
    </lineage>
</organism>